<evidence type="ECO:0000313" key="5">
    <source>
        <dbReference type="EnsemblMetazoa" id="AALFPA23_019151.P28177"/>
    </source>
</evidence>
<proteinExistence type="inferred from homology"/>
<dbReference type="PANTHER" id="PTHR24260">
    <property type="match status" value="1"/>
</dbReference>
<dbReference type="InterPro" id="IPR043504">
    <property type="entry name" value="Peptidase_S1_PA_chymotrypsin"/>
</dbReference>
<organism evidence="5 6">
    <name type="scientific">Aedes albopictus</name>
    <name type="common">Asian tiger mosquito</name>
    <name type="synonym">Stegomyia albopicta</name>
    <dbReference type="NCBI Taxonomy" id="7160"/>
    <lineage>
        <taxon>Eukaryota</taxon>
        <taxon>Metazoa</taxon>
        <taxon>Ecdysozoa</taxon>
        <taxon>Arthropoda</taxon>
        <taxon>Hexapoda</taxon>
        <taxon>Insecta</taxon>
        <taxon>Pterygota</taxon>
        <taxon>Neoptera</taxon>
        <taxon>Endopterygota</taxon>
        <taxon>Diptera</taxon>
        <taxon>Nematocera</taxon>
        <taxon>Culicoidea</taxon>
        <taxon>Culicidae</taxon>
        <taxon>Culicinae</taxon>
        <taxon>Aedini</taxon>
        <taxon>Aedes</taxon>
        <taxon>Stegomyia</taxon>
    </lineage>
</organism>
<reference evidence="6" key="1">
    <citation type="journal article" date="2015" name="Proc. Natl. Acad. Sci. U.S.A.">
        <title>Genome sequence of the Asian Tiger mosquito, Aedes albopictus, reveals insights into its biology, genetics, and evolution.</title>
        <authorList>
            <person name="Chen X.G."/>
            <person name="Jiang X."/>
            <person name="Gu J."/>
            <person name="Xu M."/>
            <person name="Wu Y."/>
            <person name="Deng Y."/>
            <person name="Zhang C."/>
            <person name="Bonizzoni M."/>
            <person name="Dermauw W."/>
            <person name="Vontas J."/>
            <person name="Armbruster P."/>
            <person name="Huang X."/>
            <person name="Yang Y."/>
            <person name="Zhang H."/>
            <person name="He W."/>
            <person name="Peng H."/>
            <person name="Liu Y."/>
            <person name="Wu K."/>
            <person name="Chen J."/>
            <person name="Lirakis M."/>
            <person name="Topalis P."/>
            <person name="Van Leeuwen T."/>
            <person name="Hall A.B."/>
            <person name="Jiang X."/>
            <person name="Thorpe C."/>
            <person name="Mueller R.L."/>
            <person name="Sun C."/>
            <person name="Waterhouse R.M."/>
            <person name="Yan G."/>
            <person name="Tu Z.J."/>
            <person name="Fang X."/>
            <person name="James A.A."/>
        </authorList>
    </citation>
    <scope>NUCLEOTIDE SEQUENCE [LARGE SCALE GENOMIC DNA]</scope>
    <source>
        <strain evidence="6">Foshan</strain>
    </source>
</reference>
<feature type="chain" id="PRO_5047396451" description="Peptidase S1 domain-containing protein" evidence="3">
    <location>
        <begin position="17"/>
        <end position="388"/>
    </location>
</feature>
<evidence type="ECO:0000256" key="1">
    <source>
        <dbReference type="ARBA" id="ARBA00024195"/>
    </source>
</evidence>
<dbReference type="InterPro" id="IPR051333">
    <property type="entry name" value="CLIP_Serine_Protease"/>
</dbReference>
<dbReference type="PROSITE" id="PS50240">
    <property type="entry name" value="TRYPSIN_DOM"/>
    <property type="match status" value="1"/>
</dbReference>
<feature type="signal peptide" evidence="3">
    <location>
        <begin position="1"/>
        <end position="16"/>
    </location>
</feature>
<name>A0ABM1ZJR0_AEDAL</name>
<evidence type="ECO:0000259" key="4">
    <source>
        <dbReference type="PROSITE" id="PS50240"/>
    </source>
</evidence>
<dbReference type="RefSeq" id="XP_029715103.2">
    <property type="nucleotide sequence ID" value="XM_029859243.2"/>
</dbReference>
<keyword evidence="6" id="KW-1185">Reference proteome</keyword>
<accession>A0ABM1ZJR0</accession>
<feature type="region of interest" description="Disordered" evidence="2">
    <location>
        <begin position="363"/>
        <end position="388"/>
    </location>
</feature>
<dbReference type="EnsemblMetazoa" id="AALFPA23_019151.R28177">
    <property type="protein sequence ID" value="AALFPA23_019151.P28177"/>
    <property type="gene ID" value="AALFPA23_019151"/>
</dbReference>
<dbReference type="InterPro" id="IPR001254">
    <property type="entry name" value="Trypsin_dom"/>
</dbReference>
<dbReference type="Proteomes" id="UP000069940">
    <property type="component" value="Unassembled WGS sequence"/>
</dbReference>
<evidence type="ECO:0000256" key="3">
    <source>
        <dbReference type="SAM" id="SignalP"/>
    </source>
</evidence>
<comment type="similarity">
    <text evidence="1">Belongs to the peptidase S1 family. CLIP subfamily.</text>
</comment>
<feature type="region of interest" description="Disordered" evidence="2">
    <location>
        <begin position="303"/>
        <end position="324"/>
    </location>
</feature>
<protein>
    <recommendedName>
        <fullName evidence="4">Peptidase S1 domain-containing protein</fullName>
    </recommendedName>
</protein>
<dbReference type="PRINTS" id="PR00722">
    <property type="entry name" value="CHYMOTRYPSIN"/>
</dbReference>
<keyword evidence="3" id="KW-0732">Signal</keyword>
<dbReference type="GeneID" id="109409353"/>
<dbReference type="SUPFAM" id="SSF50494">
    <property type="entry name" value="Trypsin-like serine proteases"/>
    <property type="match status" value="1"/>
</dbReference>
<dbReference type="SMART" id="SM00020">
    <property type="entry name" value="Tryp_SPc"/>
    <property type="match status" value="1"/>
</dbReference>
<dbReference type="InterPro" id="IPR009003">
    <property type="entry name" value="Peptidase_S1_PA"/>
</dbReference>
<dbReference type="InterPro" id="IPR018114">
    <property type="entry name" value="TRYPSIN_HIS"/>
</dbReference>
<dbReference type="Gene3D" id="2.40.10.10">
    <property type="entry name" value="Trypsin-like serine proteases"/>
    <property type="match status" value="1"/>
</dbReference>
<sequence length="388" mass="42897">MLAVPLVLLLVQETLQSGTKVRRAVSQSNRNYECGAQKRQAEGLITNGFNAKVGDWPWHGALFYLSNPFSKKYKCGAQLIHQNFVITASHCVVDRDSGYEVNARYVTVDFGYVRLFRPSSYGQSHAVQEIFVHPQFVKDSNKHDVAILSLKTAVIFSDYVLPICLELTMSETNIHDIVGKEGVVVGWGLTEDDEISTDLKLANIPVVDYAECLETDRDLFGLTIYPGMFCAGSRNGTSVCNGDSGGGMYFNNGSRWILRGITSFSGPRDDTSNKCDVKNYAGFVNVKYYSSWIRQILQEEDDASDGLSTTTATTTPNPDLSRESTEKVYGDYDDELNGSTTITPLLDASTKPTQRVLGANFERTTKNSSPSNRPTILPFLSSMSMQRG</sequence>
<evidence type="ECO:0000256" key="2">
    <source>
        <dbReference type="SAM" id="MobiDB-lite"/>
    </source>
</evidence>
<dbReference type="PROSITE" id="PS00134">
    <property type="entry name" value="TRYPSIN_HIS"/>
    <property type="match status" value="1"/>
</dbReference>
<dbReference type="CDD" id="cd00190">
    <property type="entry name" value="Tryp_SPc"/>
    <property type="match status" value="1"/>
</dbReference>
<evidence type="ECO:0000313" key="6">
    <source>
        <dbReference type="Proteomes" id="UP000069940"/>
    </source>
</evidence>
<reference evidence="5" key="2">
    <citation type="submission" date="2025-05" db="UniProtKB">
        <authorList>
            <consortium name="EnsemblMetazoa"/>
        </authorList>
    </citation>
    <scope>IDENTIFICATION</scope>
    <source>
        <strain evidence="5">Foshan</strain>
    </source>
</reference>
<feature type="domain" description="Peptidase S1" evidence="4">
    <location>
        <begin position="45"/>
        <end position="298"/>
    </location>
</feature>
<dbReference type="InterPro" id="IPR001314">
    <property type="entry name" value="Peptidase_S1A"/>
</dbReference>
<dbReference type="Pfam" id="PF00089">
    <property type="entry name" value="Trypsin"/>
    <property type="match status" value="1"/>
</dbReference>
<dbReference type="PANTHER" id="PTHR24260:SF136">
    <property type="entry name" value="GH08193P-RELATED"/>
    <property type="match status" value="1"/>
</dbReference>